<dbReference type="GO" id="GO:0004803">
    <property type="term" value="F:transposase activity"/>
    <property type="evidence" value="ECO:0007669"/>
    <property type="project" value="InterPro"/>
</dbReference>
<evidence type="ECO:0000313" key="6">
    <source>
        <dbReference type="EMBL" id="RLE09592.1"/>
    </source>
</evidence>
<accession>A0A497E439</accession>
<keyword evidence="4" id="KW-0238">DNA-binding</keyword>
<reference evidence="6 7" key="1">
    <citation type="submission" date="2018-06" db="EMBL/GenBank/DDBJ databases">
        <title>Extensive metabolic versatility and redundancy in microbially diverse, dynamic hydrothermal sediments.</title>
        <authorList>
            <person name="Dombrowski N."/>
            <person name="Teske A."/>
            <person name="Baker B.J."/>
        </authorList>
    </citation>
    <scope>NUCLEOTIDE SEQUENCE [LARGE SCALE GENOMIC DNA]</scope>
    <source>
        <strain evidence="6">B47_G16</strain>
    </source>
</reference>
<comment type="caution">
    <text evidence="6">The sequence shown here is derived from an EMBL/GenBank/DDBJ whole genome shotgun (WGS) entry which is preliminary data.</text>
</comment>
<dbReference type="EMBL" id="QMPZ01000038">
    <property type="protein sequence ID" value="RLE09592.1"/>
    <property type="molecule type" value="Genomic_DNA"/>
</dbReference>
<dbReference type="Pfam" id="PF00872">
    <property type="entry name" value="Transposase_mut"/>
    <property type="match status" value="1"/>
</dbReference>
<dbReference type="AlphaFoldDB" id="A0A497E439"/>
<dbReference type="Proteomes" id="UP000279422">
    <property type="component" value="Unassembled WGS sequence"/>
</dbReference>
<evidence type="ECO:0000256" key="1">
    <source>
        <dbReference type="ARBA" id="ARBA00002190"/>
    </source>
</evidence>
<dbReference type="GO" id="GO:0003677">
    <property type="term" value="F:DNA binding"/>
    <property type="evidence" value="ECO:0007669"/>
    <property type="project" value="UniProtKB-KW"/>
</dbReference>
<evidence type="ECO:0000256" key="5">
    <source>
        <dbReference type="ARBA" id="ARBA00023172"/>
    </source>
</evidence>
<organism evidence="6 7">
    <name type="scientific">Aerophobetes bacterium</name>
    <dbReference type="NCBI Taxonomy" id="2030807"/>
    <lineage>
        <taxon>Bacteria</taxon>
        <taxon>Candidatus Aerophobota</taxon>
    </lineage>
</organism>
<comment type="function">
    <text evidence="1">Required for the transposition of the insertion element.</text>
</comment>
<evidence type="ECO:0000313" key="7">
    <source>
        <dbReference type="Proteomes" id="UP000279422"/>
    </source>
</evidence>
<keyword evidence="3" id="KW-0815">Transposition</keyword>
<proteinExistence type="inferred from homology"/>
<name>A0A497E439_UNCAE</name>
<protein>
    <submittedName>
        <fullName evidence="6">Uncharacterized protein</fullName>
    </submittedName>
</protein>
<gene>
    <name evidence="6" type="ORF">DRJ00_03785</name>
</gene>
<evidence type="ECO:0000256" key="4">
    <source>
        <dbReference type="ARBA" id="ARBA00023125"/>
    </source>
</evidence>
<comment type="similarity">
    <text evidence="2">Belongs to the transposase mutator family.</text>
</comment>
<dbReference type="GO" id="GO:0006313">
    <property type="term" value="P:DNA transposition"/>
    <property type="evidence" value="ECO:0007669"/>
    <property type="project" value="InterPro"/>
</dbReference>
<keyword evidence="5" id="KW-0233">DNA recombination</keyword>
<evidence type="ECO:0000256" key="3">
    <source>
        <dbReference type="ARBA" id="ARBA00022578"/>
    </source>
</evidence>
<dbReference type="InterPro" id="IPR001207">
    <property type="entry name" value="Transposase_mutator"/>
</dbReference>
<sequence>MHFQQNLLDYVRKNDRGKISCEIKSIFAGSDRYFASMRAKEVMQRYESIYPKFTQSWRRNWRMPLSFFFSSSS</sequence>
<evidence type="ECO:0000256" key="2">
    <source>
        <dbReference type="ARBA" id="ARBA00010961"/>
    </source>
</evidence>